<reference evidence="2 3" key="1">
    <citation type="submission" date="2018-07" db="EMBL/GenBank/DDBJ databases">
        <title>Genomic Encyclopedia of Type Strains, Phase IV (KMG-IV): sequencing the most valuable type-strain genomes for metagenomic binning, comparative biology and taxonomic classification.</title>
        <authorList>
            <person name="Goeker M."/>
        </authorList>
    </citation>
    <scope>NUCLEOTIDE SEQUENCE [LARGE SCALE GENOMIC DNA]</scope>
    <source>
        <strain evidence="2 3">DSM 27696</strain>
    </source>
</reference>
<dbReference type="PROSITE" id="PS00571">
    <property type="entry name" value="AMIDASES"/>
    <property type="match status" value="1"/>
</dbReference>
<dbReference type="RefSeq" id="WP_114353037.1">
    <property type="nucleotide sequence ID" value="NZ_QPJJ01000007.1"/>
</dbReference>
<dbReference type="OrthoDB" id="9811471at2"/>
<dbReference type="InterPro" id="IPR036928">
    <property type="entry name" value="AS_sf"/>
</dbReference>
<dbReference type="SUPFAM" id="SSF75304">
    <property type="entry name" value="Amidase signature (AS) enzymes"/>
    <property type="match status" value="1"/>
</dbReference>
<feature type="domain" description="Amidase" evidence="1">
    <location>
        <begin position="285"/>
        <end position="380"/>
    </location>
</feature>
<dbReference type="PANTHER" id="PTHR46310">
    <property type="entry name" value="AMIDASE 1"/>
    <property type="match status" value="1"/>
</dbReference>
<accession>A0A368XPP7</accession>
<dbReference type="NCBIfam" id="NF006169">
    <property type="entry name" value="PRK08310.1"/>
    <property type="match status" value="1"/>
</dbReference>
<dbReference type="EMBL" id="QPJJ01000007">
    <property type="protein sequence ID" value="RCW69825.1"/>
    <property type="molecule type" value="Genomic_DNA"/>
</dbReference>
<dbReference type="Pfam" id="PF01425">
    <property type="entry name" value="Amidase"/>
    <property type="match status" value="2"/>
</dbReference>
<keyword evidence="3" id="KW-1185">Reference proteome</keyword>
<proteinExistence type="predicted"/>
<dbReference type="PANTHER" id="PTHR46310:SF7">
    <property type="entry name" value="AMIDASE 1"/>
    <property type="match status" value="1"/>
</dbReference>
<evidence type="ECO:0000313" key="3">
    <source>
        <dbReference type="Proteomes" id="UP000252585"/>
    </source>
</evidence>
<dbReference type="InterPro" id="IPR023631">
    <property type="entry name" value="Amidase_dom"/>
</dbReference>
<feature type="domain" description="Amidase" evidence="1">
    <location>
        <begin position="28"/>
        <end position="191"/>
    </location>
</feature>
<evidence type="ECO:0000259" key="1">
    <source>
        <dbReference type="Pfam" id="PF01425"/>
    </source>
</evidence>
<organism evidence="2 3">
    <name type="scientific">Saliterribacillus persicus</name>
    <dbReference type="NCBI Taxonomy" id="930114"/>
    <lineage>
        <taxon>Bacteria</taxon>
        <taxon>Bacillati</taxon>
        <taxon>Bacillota</taxon>
        <taxon>Bacilli</taxon>
        <taxon>Bacillales</taxon>
        <taxon>Bacillaceae</taxon>
        <taxon>Saliterribacillus</taxon>
    </lineage>
</organism>
<evidence type="ECO:0000313" key="2">
    <source>
        <dbReference type="EMBL" id="RCW69825.1"/>
    </source>
</evidence>
<dbReference type="AlphaFoldDB" id="A0A368XPP7"/>
<sequence>MEDRWQAFNDLYTTVDPLKSGILDQNIFTVKDVFSIKGIVNTAGNPDWEKTHLPSERTAKSIETLLENGAKLFGRTHTDELMYSLNGENYHYGTPINPKASTRIPGGSSSGSAVAVSAGVVDFALGTDTGGSVRIPASYCGVYGLRPTHNSIDMEEVIPLAESFDTLGIMTSSIDKLIDVTKVLTRQQSTNKSPFKDVIFPTEVWEMIDEEIKDSLHSSSQLLINHLSTTERKITTDGLEKWMDTFRTIQGYEIWRNHGKWITEVNPRFGPGIMERFLWTQTIEKQKFNQAKRVRDKIKENMIQMLSTDTIIALPTSPAIAPLLNTSGETLQNHRKKLLMMTSIAGLSGLPQVSLPLHQHKGAPIGYSLIAGPNQDVKLLEFVKKILIQNSNVNQELVGG</sequence>
<protein>
    <submittedName>
        <fullName evidence="2">Amidase</fullName>
    </submittedName>
</protein>
<dbReference type="InterPro" id="IPR020556">
    <property type="entry name" value="Amidase_CS"/>
</dbReference>
<gene>
    <name evidence="2" type="ORF">DFR57_107215</name>
</gene>
<dbReference type="Gene3D" id="3.90.1300.10">
    <property type="entry name" value="Amidase signature (AS) domain"/>
    <property type="match status" value="1"/>
</dbReference>
<name>A0A368XPP7_9BACI</name>
<dbReference type="Proteomes" id="UP000252585">
    <property type="component" value="Unassembled WGS sequence"/>
</dbReference>
<comment type="caution">
    <text evidence="2">The sequence shown here is derived from an EMBL/GenBank/DDBJ whole genome shotgun (WGS) entry which is preliminary data.</text>
</comment>